<evidence type="ECO:0000256" key="11">
    <source>
        <dbReference type="ARBA" id="ARBA00049906"/>
    </source>
</evidence>
<keyword evidence="7" id="KW-0809">Transit peptide</keyword>
<feature type="binding site" evidence="14">
    <location>
        <begin position="194"/>
        <end position="200"/>
    </location>
    <ligand>
        <name>S-adenosyl-L-methionine</name>
        <dbReference type="ChEBI" id="CHEBI:59789"/>
    </ligand>
</feature>
<feature type="domain" description="SAM-dependent MTase RsmB/NOP-type" evidence="15">
    <location>
        <begin position="93"/>
        <end position="393"/>
    </location>
</feature>
<dbReference type="CDD" id="cd02440">
    <property type="entry name" value="AdoMet_MTases"/>
    <property type="match status" value="1"/>
</dbReference>
<dbReference type="GO" id="GO:0008168">
    <property type="term" value="F:methyltransferase activity"/>
    <property type="evidence" value="ECO:0000318"/>
    <property type="project" value="GO_Central"/>
</dbReference>
<evidence type="ECO:0000256" key="14">
    <source>
        <dbReference type="PROSITE-ProRule" id="PRU01023"/>
    </source>
</evidence>
<dbReference type="HOGENOM" id="CLU_041061_2_0_1"/>
<dbReference type="InterPro" id="IPR023267">
    <property type="entry name" value="RCMT"/>
</dbReference>
<dbReference type="Gene3D" id="3.40.50.150">
    <property type="entry name" value="Vaccinia Virus protein VP39"/>
    <property type="match status" value="1"/>
</dbReference>
<dbReference type="PANTHER" id="PTHR22808">
    <property type="entry name" value="NCL1 YEAST -RELATED NOL1/NOP2/FMU SUN DOMAIN-CONTAINING"/>
    <property type="match status" value="1"/>
</dbReference>
<dbReference type="FunFam" id="3.40.50.150:FF:000055">
    <property type="entry name" value="5-methylcytosine rRNA methyltransferase NSUN4"/>
    <property type="match status" value="1"/>
</dbReference>
<name>F6RHT5_MONDO</name>
<comment type="subcellular location">
    <subcellularLocation>
        <location evidence="1">Mitochondrion</location>
    </subcellularLocation>
</comment>
<dbReference type="KEGG" id="mdo:100023966"/>
<evidence type="ECO:0000256" key="9">
    <source>
        <dbReference type="ARBA" id="ARBA00042050"/>
    </source>
</evidence>
<dbReference type="PANTHER" id="PTHR22808:SF3">
    <property type="entry name" value="5-METHYLCYTOSINE RRNA METHYLTRANSFERASE NSUN4"/>
    <property type="match status" value="1"/>
</dbReference>
<dbReference type="CTD" id="387338"/>
<dbReference type="GO" id="GO:0031167">
    <property type="term" value="P:rRNA methylation"/>
    <property type="evidence" value="ECO:0000318"/>
    <property type="project" value="GO_Central"/>
</dbReference>
<evidence type="ECO:0000256" key="5">
    <source>
        <dbReference type="ARBA" id="ARBA00022691"/>
    </source>
</evidence>
<evidence type="ECO:0000256" key="6">
    <source>
        <dbReference type="ARBA" id="ARBA00022884"/>
    </source>
</evidence>
<dbReference type="GO" id="GO:0000957">
    <property type="term" value="P:mitochondrial RNA catabolic process"/>
    <property type="evidence" value="ECO:0007669"/>
    <property type="project" value="Ensembl"/>
</dbReference>
<dbReference type="InterPro" id="IPR029063">
    <property type="entry name" value="SAM-dependent_MTases_sf"/>
</dbReference>
<dbReference type="GO" id="GO:1900864">
    <property type="term" value="P:mitochondrial RNA modification"/>
    <property type="evidence" value="ECO:0007669"/>
    <property type="project" value="Ensembl"/>
</dbReference>
<keyword evidence="3 14" id="KW-0489">Methyltransferase</keyword>
<feature type="binding site" evidence="14">
    <location>
        <position position="247"/>
    </location>
    <ligand>
        <name>S-adenosyl-L-methionine</name>
        <dbReference type="ChEBI" id="CHEBI:59789"/>
    </ligand>
</feature>
<dbReference type="SUPFAM" id="SSF53335">
    <property type="entry name" value="S-adenosyl-L-methionine-dependent methyltransferases"/>
    <property type="match status" value="1"/>
</dbReference>
<dbReference type="PRINTS" id="PR02008">
    <property type="entry name" value="RCMTFAMILY"/>
</dbReference>
<evidence type="ECO:0000256" key="3">
    <source>
        <dbReference type="ARBA" id="ARBA00022603"/>
    </source>
</evidence>
<protein>
    <recommendedName>
        <fullName evidence="12">5-cytosine rRNA methyltransferase NSUN4</fullName>
    </recommendedName>
    <alternativeName>
        <fullName evidence="13">5-cytosine tRNA methyltransferase NSUN4</fullName>
    </alternativeName>
    <alternativeName>
        <fullName evidence="9">NOL1/NOP2/Sun domain family member 4</fullName>
    </alternativeName>
</protein>
<dbReference type="InParanoid" id="F6RHT5"/>
<dbReference type="OMA" id="MVNNFGD"/>
<evidence type="ECO:0000256" key="2">
    <source>
        <dbReference type="ARBA" id="ARBA00022552"/>
    </source>
</evidence>
<comment type="similarity">
    <text evidence="14">Belongs to the class I-like SAM-binding methyltransferase superfamily. RsmB/NOP family.</text>
</comment>
<dbReference type="eggNOG" id="KOG2198">
    <property type="taxonomic scope" value="Eukaryota"/>
</dbReference>
<dbReference type="Pfam" id="PF01189">
    <property type="entry name" value="Methyltr_RsmB-F"/>
    <property type="match status" value="1"/>
</dbReference>
<evidence type="ECO:0000313" key="16">
    <source>
        <dbReference type="Ensembl" id="ENSMODP00000002434.4"/>
    </source>
</evidence>
<dbReference type="GeneID" id="100023966"/>
<keyword evidence="8" id="KW-0496">Mitochondrion</keyword>
<reference evidence="16" key="2">
    <citation type="submission" date="2025-08" db="UniProtKB">
        <authorList>
            <consortium name="Ensembl"/>
        </authorList>
    </citation>
    <scope>IDENTIFICATION</scope>
</reference>
<dbReference type="InterPro" id="IPR049560">
    <property type="entry name" value="MeTrfase_RsmB-F_NOP2_cat"/>
</dbReference>
<evidence type="ECO:0000256" key="8">
    <source>
        <dbReference type="ARBA" id="ARBA00023128"/>
    </source>
</evidence>
<dbReference type="OrthoDB" id="8020218at2759"/>
<keyword evidence="5 14" id="KW-0949">S-adenosyl-L-methionine</keyword>
<dbReference type="Ensembl" id="ENSMODT00000002485.5">
    <property type="protein sequence ID" value="ENSMODP00000002434.4"/>
    <property type="gene ID" value="ENSMODG00000001996.5"/>
</dbReference>
<dbReference type="GO" id="GO:0003723">
    <property type="term" value="F:RNA binding"/>
    <property type="evidence" value="ECO:0007669"/>
    <property type="project" value="UniProtKB-UniRule"/>
</dbReference>
<sequence>MEASLRLMVGARRLLRRSGPGLILRRLRHKKKWASTEPKFSSTRLALQNFDMNYKVQFGDLWPSIRVSLLSEQKYGALVNNFSTWDKTAYELEQLKAKDFVLEAQRRVQEKAFPEDPSTPALPPELETLPSPRAPWPYSPNLHCYTFTRGDISRFHPARVSSLGLLDYYLMDASSLLPVLALGVQPGDTVLDLCAGPGGKTLALLLTGCCRHLAANDISTSRTRRLKQVLHSYVPQDVSQVRVTSQDGRKWGDLERSTYDRVLVDVPCTTDRHSVLEEDNNIFKRSRKVERQMMPMLQVQLLVAGLLATKPGGVAVYSTCTLSHLQNEYVVGGAIDILANQYQIDAQVEELSSFRHLFQDTFSFFPSCPLGELVLPVLWANFGPMYFCRLRRLT</sequence>
<reference evidence="16 17" key="1">
    <citation type="journal article" date="2007" name="Nature">
        <title>Genome of the marsupial Monodelphis domestica reveals innovation in non-coding sequences.</title>
        <authorList>
            <person name="Mikkelsen T.S."/>
            <person name="Wakefield M.J."/>
            <person name="Aken B."/>
            <person name="Amemiya C.T."/>
            <person name="Chang J.L."/>
            <person name="Duke S."/>
            <person name="Garber M."/>
            <person name="Gentles A.J."/>
            <person name="Goodstadt L."/>
            <person name="Heger A."/>
            <person name="Jurka J."/>
            <person name="Kamal M."/>
            <person name="Mauceli E."/>
            <person name="Searle S.M."/>
            <person name="Sharpe T."/>
            <person name="Baker M.L."/>
            <person name="Batzer M.A."/>
            <person name="Benos P.V."/>
            <person name="Belov K."/>
            <person name="Clamp M."/>
            <person name="Cook A."/>
            <person name="Cuff J."/>
            <person name="Das R."/>
            <person name="Davidow L."/>
            <person name="Deakin J.E."/>
            <person name="Fazzari M.J."/>
            <person name="Glass J.L."/>
            <person name="Grabherr M."/>
            <person name="Greally J.M."/>
            <person name="Gu W."/>
            <person name="Hore T.A."/>
            <person name="Huttley G.A."/>
            <person name="Kleber M."/>
            <person name="Jirtle R.L."/>
            <person name="Koina E."/>
            <person name="Lee J.T."/>
            <person name="Mahony S."/>
            <person name="Marra M.A."/>
            <person name="Miller R.D."/>
            <person name="Nicholls R.D."/>
            <person name="Oda M."/>
            <person name="Papenfuss A.T."/>
            <person name="Parra Z.E."/>
            <person name="Pollock D.D."/>
            <person name="Ray D.A."/>
            <person name="Schein J.E."/>
            <person name="Speed T.P."/>
            <person name="Thompson K."/>
            <person name="VandeBerg J.L."/>
            <person name="Wade C.M."/>
            <person name="Walker J.A."/>
            <person name="Waters P.D."/>
            <person name="Webber C."/>
            <person name="Weidman J.R."/>
            <person name="Xie X."/>
            <person name="Zody M.C."/>
            <person name="Baldwin J."/>
            <person name="Abdouelleil A."/>
            <person name="Abdulkadir J."/>
            <person name="Abebe A."/>
            <person name="Abera B."/>
            <person name="Abreu J."/>
            <person name="Acer S.C."/>
            <person name="Aftuck L."/>
            <person name="Alexander A."/>
            <person name="An P."/>
            <person name="Anderson E."/>
            <person name="Anderson S."/>
            <person name="Arachi H."/>
            <person name="Azer M."/>
            <person name="Bachantsang P."/>
            <person name="Barry A."/>
            <person name="Bayul T."/>
            <person name="Berlin A."/>
            <person name="Bessette D."/>
            <person name="Bloom T."/>
            <person name="Bloom T."/>
            <person name="Boguslavskiy L."/>
            <person name="Bonnet C."/>
            <person name="Boukhgalter B."/>
            <person name="Bourzgui I."/>
            <person name="Brown A."/>
            <person name="Cahill P."/>
            <person name="Channer S."/>
            <person name="Cheshatsang Y."/>
            <person name="Chuda L."/>
            <person name="Citroen M."/>
            <person name="Collymore A."/>
            <person name="Cooke P."/>
            <person name="Costello M."/>
            <person name="D'Aco K."/>
            <person name="Daza R."/>
            <person name="De Haan G."/>
            <person name="DeGray S."/>
            <person name="DeMaso C."/>
            <person name="Dhargay N."/>
            <person name="Dooley K."/>
            <person name="Dooley E."/>
            <person name="Doricent M."/>
            <person name="Dorje P."/>
            <person name="Dorjee K."/>
            <person name="Dupes A."/>
            <person name="Elong R."/>
            <person name="Falk J."/>
            <person name="Farina A."/>
            <person name="Faro S."/>
            <person name="Ferguson D."/>
            <person name="Fisher S."/>
            <person name="Foley C.D."/>
            <person name="Franke A."/>
            <person name="Friedrich D."/>
            <person name="Gadbois L."/>
            <person name="Gearin G."/>
            <person name="Gearin C.R."/>
            <person name="Giannoukos G."/>
            <person name="Goode T."/>
            <person name="Graham J."/>
            <person name="Grandbois E."/>
            <person name="Grewal S."/>
            <person name="Gyaltsen K."/>
            <person name="Hafez N."/>
            <person name="Hagos B."/>
            <person name="Hall J."/>
            <person name="Henson C."/>
            <person name="Hollinger A."/>
            <person name="Honan T."/>
            <person name="Huard M.D."/>
            <person name="Hughes L."/>
            <person name="Hurhula B."/>
            <person name="Husby M.E."/>
            <person name="Kamat A."/>
            <person name="Kanga B."/>
            <person name="Kashin S."/>
            <person name="Khazanovich D."/>
            <person name="Kisner P."/>
            <person name="Lance K."/>
            <person name="Lara M."/>
            <person name="Lee W."/>
            <person name="Lennon N."/>
            <person name="Letendre F."/>
            <person name="LeVine R."/>
            <person name="Lipovsky A."/>
            <person name="Liu X."/>
            <person name="Liu J."/>
            <person name="Liu S."/>
            <person name="Lokyitsang T."/>
            <person name="Lokyitsang Y."/>
            <person name="Lubonja R."/>
            <person name="Lui A."/>
            <person name="MacDonald P."/>
            <person name="Magnisalis V."/>
            <person name="Maru K."/>
            <person name="Matthews C."/>
            <person name="McCusker W."/>
            <person name="McDonough S."/>
            <person name="Mehta T."/>
            <person name="Meldrim J."/>
            <person name="Meneus L."/>
            <person name="Mihai O."/>
            <person name="Mihalev A."/>
            <person name="Mihova T."/>
            <person name="Mittelman R."/>
            <person name="Mlenga V."/>
            <person name="Montmayeur A."/>
            <person name="Mulrain L."/>
            <person name="Navidi A."/>
            <person name="Naylor J."/>
            <person name="Negash T."/>
            <person name="Nguyen T."/>
            <person name="Nguyen N."/>
            <person name="Nicol R."/>
            <person name="Norbu C."/>
            <person name="Norbu N."/>
            <person name="Novod N."/>
            <person name="O'Neill B."/>
            <person name="Osman S."/>
            <person name="Markiewicz E."/>
            <person name="Oyono O.L."/>
            <person name="Patti C."/>
            <person name="Phunkhang P."/>
            <person name="Pierre F."/>
            <person name="Priest M."/>
            <person name="Raghuraman S."/>
            <person name="Rege F."/>
            <person name="Reyes R."/>
            <person name="Rise C."/>
            <person name="Rogov P."/>
            <person name="Ross K."/>
            <person name="Ryan E."/>
            <person name="Settipalli S."/>
            <person name="Shea T."/>
            <person name="Sherpa N."/>
            <person name="Shi L."/>
            <person name="Shih D."/>
            <person name="Sparrow T."/>
            <person name="Spaulding J."/>
            <person name="Stalker J."/>
            <person name="Stange-Thomann N."/>
            <person name="Stavropoulos S."/>
            <person name="Stone C."/>
            <person name="Strader C."/>
            <person name="Tesfaye S."/>
            <person name="Thomson T."/>
            <person name="Thoulutsang Y."/>
            <person name="Thoulutsang D."/>
            <person name="Topham K."/>
            <person name="Topping I."/>
            <person name="Tsamla T."/>
            <person name="Vassiliev H."/>
            <person name="Vo A."/>
            <person name="Wangchuk T."/>
            <person name="Wangdi T."/>
            <person name="Weiand M."/>
            <person name="Wilkinson J."/>
            <person name="Wilson A."/>
            <person name="Yadav S."/>
            <person name="Young G."/>
            <person name="Yu Q."/>
            <person name="Zembek L."/>
            <person name="Zhong D."/>
            <person name="Zimmer A."/>
            <person name="Zwirko Z."/>
            <person name="Jaffe D.B."/>
            <person name="Alvarez P."/>
            <person name="Brockman W."/>
            <person name="Butler J."/>
            <person name="Chin C."/>
            <person name="Gnerre S."/>
            <person name="MacCallum I."/>
            <person name="Graves J.A."/>
            <person name="Ponting C.P."/>
            <person name="Breen M."/>
            <person name="Samollow P.B."/>
            <person name="Lander E.S."/>
            <person name="Lindblad-Toh K."/>
        </authorList>
    </citation>
    <scope>NUCLEOTIDE SEQUENCE [LARGE SCALE GENOMIC DNA]</scope>
</reference>
<gene>
    <name evidence="16" type="primary">NSUN4</name>
</gene>
<dbReference type="InterPro" id="IPR001678">
    <property type="entry name" value="MeTrfase_RsmB-F_NOP2_dom"/>
</dbReference>
<dbReference type="PROSITE" id="PS51686">
    <property type="entry name" value="SAM_MT_RSMB_NOP"/>
    <property type="match status" value="1"/>
</dbReference>
<comment type="catalytic activity">
    <reaction evidence="11">
        <text>a cytidine in mRNA + S-adenosyl-L-methionine = a 5-methylcytidine in mRNA + S-adenosyl-L-homocysteine + H(+)</text>
        <dbReference type="Rhea" id="RHEA:61464"/>
        <dbReference type="Rhea" id="RHEA-COMP:15145"/>
        <dbReference type="Rhea" id="RHEA-COMP:15826"/>
        <dbReference type="ChEBI" id="CHEBI:15378"/>
        <dbReference type="ChEBI" id="CHEBI:57856"/>
        <dbReference type="ChEBI" id="CHEBI:59789"/>
        <dbReference type="ChEBI" id="CHEBI:74483"/>
        <dbReference type="ChEBI" id="CHEBI:82748"/>
    </reaction>
</comment>
<keyword evidence="4 14" id="KW-0808">Transferase</keyword>
<keyword evidence="17" id="KW-1185">Reference proteome</keyword>
<dbReference type="GO" id="GO:0008649">
    <property type="term" value="F:rRNA methyltransferase activity"/>
    <property type="evidence" value="ECO:0007669"/>
    <property type="project" value="Ensembl"/>
</dbReference>
<evidence type="ECO:0000256" key="7">
    <source>
        <dbReference type="ARBA" id="ARBA00022946"/>
    </source>
</evidence>
<dbReference type="Proteomes" id="UP000002280">
    <property type="component" value="Chromosome 2"/>
</dbReference>
<dbReference type="AlphaFoldDB" id="F6RHT5"/>
<accession>F6RHT5</accession>
<feature type="binding site" evidence="14">
    <location>
        <position position="217"/>
    </location>
    <ligand>
        <name>S-adenosyl-L-methionine</name>
        <dbReference type="ChEBI" id="CHEBI:59789"/>
    </ligand>
</feature>
<dbReference type="GO" id="GO:0005762">
    <property type="term" value="C:mitochondrial large ribosomal subunit"/>
    <property type="evidence" value="ECO:0000318"/>
    <property type="project" value="GO_Central"/>
</dbReference>
<evidence type="ECO:0000259" key="15">
    <source>
        <dbReference type="PROSITE" id="PS51686"/>
    </source>
</evidence>
<feature type="active site" description="Nucleophile" evidence="14">
    <location>
        <position position="320"/>
    </location>
</feature>
<dbReference type="Gene3D" id="6.20.240.40">
    <property type="match status" value="1"/>
</dbReference>
<dbReference type="FunCoup" id="F6RHT5">
    <property type="interactions" value="349"/>
</dbReference>
<dbReference type="STRING" id="13616.ENSMODP00000002434"/>
<evidence type="ECO:0000256" key="13">
    <source>
        <dbReference type="ARBA" id="ARBA00050049"/>
    </source>
</evidence>
<reference evidence="16" key="3">
    <citation type="submission" date="2025-09" db="UniProtKB">
        <authorList>
            <consortium name="Ensembl"/>
        </authorList>
    </citation>
    <scope>IDENTIFICATION</scope>
</reference>
<evidence type="ECO:0000256" key="12">
    <source>
        <dbReference type="ARBA" id="ARBA00050027"/>
    </source>
</evidence>
<evidence type="ECO:0000256" key="4">
    <source>
        <dbReference type="ARBA" id="ARBA00022679"/>
    </source>
</evidence>
<keyword evidence="2" id="KW-0698">rRNA processing</keyword>
<dbReference type="GO" id="GO:0062152">
    <property type="term" value="F:mRNA (cytidine-5-)-methyltransferase activity"/>
    <property type="evidence" value="ECO:0007669"/>
    <property type="project" value="Ensembl"/>
</dbReference>
<organism evidence="16 17">
    <name type="scientific">Monodelphis domestica</name>
    <name type="common">Gray short-tailed opossum</name>
    <dbReference type="NCBI Taxonomy" id="13616"/>
    <lineage>
        <taxon>Eukaryota</taxon>
        <taxon>Metazoa</taxon>
        <taxon>Chordata</taxon>
        <taxon>Craniata</taxon>
        <taxon>Vertebrata</taxon>
        <taxon>Euteleostomi</taxon>
        <taxon>Mammalia</taxon>
        <taxon>Metatheria</taxon>
        <taxon>Didelphimorphia</taxon>
        <taxon>Didelphidae</taxon>
        <taxon>Monodelphis</taxon>
    </lineage>
</organism>
<dbReference type="GeneTree" id="ENSGT00940000153665"/>
<evidence type="ECO:0000256" key="1">
    <source>
        <dbReference type="ARBA" id="ARBA00004173"/>
    </source>
</evidence>
<comment type="catalytic activity">
    <reaction evidence="10">
        <text>a cytidine in rRNA + S-adenosyl-L-methionine = a 5-methylcytidine in rRNA + S-adenosyl-L-homocysteine + H(+)</text>
        <dbReference type="Rhea" id="RHEA:61484"/>
        <dbReference type="Rhea" id="RHEA-COMP:15836"/>
        <dbReference type="Rhea" id="RHEA-COMP:15837"/>
        <dbReference type="ChEBI" id="CHEBI:15378"/>
        <dbReference type="ChEBI" id="CHEBI:57856"/>
        <dbReference type="ChEBI" id="CHEBI:59789"/>
        <dbReference type="ChEBI" id="CHEBI:74483"/>
        <dbReference type="ChEBI" id="CHEBI:82748"/>
    </reaction>
</comment>
<feature type="binding site" evidence="14">
    <location>
        <position position="265"/>
    </location>
    <ligand>
        <name>S-adenosyl-L-methionine</name>
        <dbReference type="ChEBI" id="CHEBI:59789"/>
    </ligand>
</feature>
<evidence type="ECO:0000313" key="17">
    <source>
        <dbReference type="Proteomes" id="UP000002280"/>
    </source>
</evidence>
<evidence type="ECO:0000256" key="10">
    <source>
        <dbReference type="ARBA" id="ARBA00049302"/>
    </source>
</evidence>
<proteinExistence type="inferred from homology"/>
<dbReference type="Bgee" id="ENSMODG00000001996">
    <property type="expression patterns" value="Expressed in cerebellum and 17 other cell types or tissues"/>
</dbReference>
<keyword evidence="6 14" id="KW-0694">RNA-binding</keyword>
<dbReference type="SMR" id="F6RHT5"/>